<evidence type="ECO:0000313" key="1">
    <source>
        <dbReference type="EMBL" id="KKN75289.1"/>
    </source>
</evidence>
<gene>
    <name evidence="1" type="ORF">LCGC14_0382880</name>
</gene>
<dbReference type="EMBL" id="LAZR01000313">
    <property type="protein sequence ID" value="KKN75289.1"/>
    <property type="molecule type" value="Genomic_DNA"/>
</dbReference>
<reference evidence="1" key="1">
    <citation type="journal article" date="2015" name="Nature">
        <title>Complex archaea that bridge the gap between prokaryotes and eukaryotes.</title>
        <authorList>
            <person name="Spang A."/>
            <person name="Saw J.H."/>
            <person name="Jorgensen S.L."/>
            <person name="Zaremba-Niedzwiedzka K."/>
            <person name="Martijn J."/>
            <person name="Lind A.E."/>
            <person name="van Eijk R."/>
            <person name="Schleper C."/>
            <person name="Guy L."/>
            <person name="Ettema T.J."/>
        </authorList>
    </citation>
    <scope>NUCLEOTIDE SEQUENCE</scope>
</reference>
<dbReference type="AlphaFoldDB" id="A0A0F9T807"/>
<organism evidence="1">
    <name type="scientific">marine sediment metagenome</name>
    <dbReference type="NCBI Taxonomy" id="412755"/>
    <lineage>
        <taxon>unclassified sequences</taxon>
        <taxon>metagenomes</taxon>
        <taxon>ecological metagenomes</taxon>
    </lineage>
</organism>
<sequence length="266" mass="27410">MAIQEAFGKLGFFEDFQGVAASVSVADATAGTRVNDITLVAIGSAVTFTYTVDESGGIASFQTADNDAASGMALVSSPMVPSSNGTLVVVGRWKASVVTDFRHFLGWQETVSLTETVNPFTLNGTTLTANSAGQVVGFYFDGQATTDDLRFMAASDGTASTTAAVTARDGSTTLGSLGILSGATVATDSWITARVEIDTDGTARGYIGAAGMGNQTGLTLVATLKKGALDADAVYHPHMHLSQHSTGSVIHEIDYFGATGNRDWAA</sequence>
<accession>A0A0F9T807</accession>
<protein>
    <submittedName>
        <fullName evidence="1">Uncharacterized protein</fullName>
    </submittedName>
</protein>
<name>A0A0F9T807_9ZZZZ</name>
<comment type="caution">
    <text evidence="1">The sequence shown here is derived from an EMBL/GenBank/DDBJ whole genome shotgun (WGS) entry which is preliminary data.</text>
</comment>
<proteinExistence type="predicted"/>